<name>A0A0C2WM38_SERVB</name>
<dbReference type="EMBL" id="KN824299">
    <property type="protein sequence ID" value="KIM27358.1"/>
    <property type="molecule type" value="Genomic_DNA"/>
</dbReference>
<sequence>METKRLNILDQIKSKSTQITTKGDEQLLHELRRKYDEVVRAIFSAGLTLSCDIMDIFPSEIWIPIIEYSLPSDGYNSSLLLLTMVSNKWMRMIVSVPCLWSHIEICSLEEDSMAKIKTFIHLSGVLPLTFTMRLSQSYPNTAICDLLRGIEPRVYEMTFSTTFKEPFVRASRAVVVIQSILTTLGCFSNLVRVRLDQERGILYDLTTGDYLMKYAHLMPRLRAVEGWPLELEDFQHHHDDIQHMEEIESNAPIEDVLNGHIQFDRLSRLEFNGHRHAPTRNMRINAGILTSIRNLTSFSYSHSYCTLLIDILSAIAPRLQELGLLLPFSKVDSLCPILERAFRLKELSISIDDIYHGELVDEERSTSPTGLDATAGLVVIVPSLQVLKLSINSYKEDGIGDLSIQNLFQTFAALYANTRILDLKFSPKLAPPLLHLVLEYVSKCKLLKSLHFDTANRLMDYNNVAAFQLDTLEMLDAMHSYILRPLKAPNLERLNLEGRDVETIEEFRGHSICVTYAGLDLQSSFRIPPEKFSQILDLTLKFNYNLKSRFGDHLTLTSLPFLTTITILAASSTCYSTSLCFELLCHPDYFPSLQTLKFPDSMPALDVLFTMLEKRNLLANRGISRIRRITLQFIAEELRRPLSLLLAGIFPERLRGEDLLFGGSWEAILDEKLPGCLTCLLNMMPTCRQPARDQFASTAAEDILWIMSIPQVAEYPSKEISEWALRRDALVKMFHEQYRTWATPLGRSLTCFWRDTSPVEIGEYGYSSQN</sequence>
<dbReference type="Proteomes" id="UP000054097">
    <property type="component" value="Unassembled WGS sequence"/>
</dbReference>
<evidence type="ECO:0000313" key="2">
    <source>
        <dbReference type="Proteomes" id="UP000054097"/>
    </source>
</evidence>
<evidence type="ECO:0008006" key="3">
    <source>
        <dbReference type="Google" id="ProtNLM"/>
    </source>
</evidence>
<organism evidence="1 2">
    <name type="scientific">Serendipita vermifera MAFF 305830</name>
    <dbReference type="NCBI Taxonomy" id="933852"/>
    <lineage>
        <taxon>Eukaryota</taxon>
        <taxon>Fungi</taxon>
        <taxon>Dikarya</taxon>
        <taxon>Basidiomycota</taxon>
        <taxon>Agaricomycotina</taxon>
        <taxon>Agaricomycetes</taxon>
        <taxon>Sebacinales</taxon>
        <taxon>Serendipitaceae</taxon>
        <taxon>Serendipita</taxon>
    </lineage>
</organism>
<evidence type="ECO:0000313" key="1">
    <source>
        <dbReference type="EMBL" id="KIM27358.1"/>
    </source>
</evidence>
<dbReference type="AlphaFoldDB" id="A0A0C2WM38"/>
<reference evidence="2" key="2">
    <citation type="submission" date="2015-01" db="EMBL/GenBank/DDBJ databases">
        <title>Evolutionary Origins and Diversification of the Mycorrhizal Mutualists.</title>
        <authorList>
            <consortium name="DOE Joint Genome Institute"/>
            <consortium name="Mycorrhizal Genomics Consortium"/>
            <person name="Kohler A."/>
            <person name="Kuo A."/>
            <person name="Nagy L.G."/>
            <person name="Floudas D."/>
            <person name="Copeland A."/>
            <person name="Barry K.W."/>
            <person name="Cichocki N."/>
            <person name="Veneault-Fourrey C."/>
            <person name="LaButti K."/>
            <person name="Lindquist E.A."/>
            <person name="Lipzen A."/>
            <person name="Lundell T."/>
            <person name="Morin E."/>
            <person name="Murat C."/>
            <person name="Riley R."/>
            <person name="Ohm R."/>
            <person name="Sun H."/>
            <person name="Tunlid A."/>
            <person name="Henrissat B."/>
            <person name="Grigoriev I.V."/>
            <person name="Hibbett D.S."/>
            <person name="Martin F."/>
        </authorList>
    </citation>
    <scope>NUCLEOTIDE SEQUENCE [LARGE SCALE GENOMIC DNA]</scope>
    <source>
        <strain evidence="2">MAFF 305830</strain>
    </source>
</reference>
<accession>A0A0C2WM38</accession>
<keyword evidence="2" id="KW-1185">Reference proteome</keyword>
<dbReference type="HOGENOM" id="CLU_015287_1_0_1"/>
<reference evidence="1 2" key="1">
    <citation type="submission" date="2014-04" db="EMBL/GenBank/DDBJ databases">
        <authorList>
            <consortium name="DOE Joint Genome Institute"/>
            <person name="Kuo A."/>
            <person name="Zuccaro A."/>
            <person name="Kohler A."/>
            <person name="Nagy L.G."/>
            <person name="Floudas D."/>
            <person name="Copeland A."/>
            <person name="Barry K.W."/>
            <person name="Cichocki N."/>
            <person name="Veneault-Fourrey C."/>
            <person name="LaButti K."/>
            <person name="Lindquist E.A."/>
            <person name="Lipzen A."/>
            <person name="Lundell T."/>
            <person name="Morin E."/>
            <person name="Murat C."/>
            <person name="Sun H."/>
            <person name="Tunlid A."/>
            <person name="Henrissat B."/>
            <person name="Grigoriev I.V."/>
            <person name="Hibbett D.S."/>
            <person name="Martin F."/>
            <person name="Nordberg H.P."/>
            <person name="Cantor M.N."/>
            <person name="Hua S.X."/>
        </authorList>
    </citation>
    <scope>NUCLEOTIDE SEQUENCE [LARGE SCALE GENOMIC DNA]</scope>
    <source>
        <strain evidence="1 2">MAFF 305830</strain>
    </source>
</reference>
<proteinExistence type="predicted"/>
<gene>
    <name evidence="1" type="ORF">M408DRAFT_169309</name>
</gene>
<protein>
    <recommendedName>
        <fullName evidence="3">F-box domain-containing protein</fullName>
    </recommendedName>
</protein>